<name>A0A518DQ52_9BACT</name>
<evidence type="ECO:0000256" key="2">
    <source>
        <dbReference type="ARBA" id="ARBA00009272"/>
    </source>
</evidence>
<dbReference type="RefSeq" id="WP_145051595.1">
    <property type="nucleotide sequence ID" value="NZ_CP036433.1"/>
</dbReference>
<dbReference type="KEGG" id="lcre:Pla8534_17610"/>
<comment type="subcellular location">
    <subcellularLocation>
        <location evidence="1 4">Bacterial flagellum basal body</location>
    </subcellularLocation>
</comment>
<dbReference type="HAMAP" id="MF_00724">
    <property type="entry name" value="FliE"/>
    <property type="match status" value="1"/>
</dbReference>
<dbReference type="GO" id="GO:0071973">
    <property type="term" value="P:bacterial-type flagellum-dependent cell motility"/>
    <property type="evidence" value="ECO:0007669"/>
    <property type="project" value="InterPro"/>
</dbReference>
<dbReference type="GO" id="GO:0003774">
    <property type="term" value="F:cytoskeletal motor activity"/>
    <property type="evidence" value="ECO:0007669"/>
    <property type="project" value="InterPro"/>
</dbReference>
<dbReference type="EMBL" id="CP036433">
    <property type="protein sequence ID" value="QDU93975.1"/>
    <property type="molecule type" value="Genomic_DNA"/>
</dbReference>
<keyword evidence="6" id="KW-0969">Cilium</keyword>
<reference evidence="6 7" key="1">
    <citation type="submission" date="2019-02" db="EMBL/GenBank/DDBJ databases">
        <title>Deep-cultivation of Planctomycetes and their phenomic and genomic characterization uncovers novel biology.</title>
        <authorList>
            <person name="Wiegand S."/>
            <person name="Jogler M."/>
            <person name="Boedeker C."/>
            <person name="Pinto D."/>
            <person name="Vollmers J."/>
            <person name="Rivas-Marin E."/>
            <person name="Kohn T."/>
            <person name="Peeters S.H."/>
            <person name="Heuer A."/>
            <person name="Rast P."/>
            <person name="Oberbeckmann S."/>
            <person name="Bunk B."/>
            <person name="Jeske O."/>
            <person name="Meyerdierks A."/>
            <person name="Storesund J.E."/>
            <person name="Kallscheuer N."/>
            <person name="Luecker S."/>
            <person name="Lage O.M."/>
            <person name="Pohl T."/>
            <person name="Merkel B.J."/>
            <person name="Hornburger P."/>
            <person name="Mueller R.-W."/>
            <person name="Bruemmer F."/>
            <person name="Labrenz M."/>
            <person name="Spormann A.M."/>
            <person name="Op den Camp H."/>
            <person name="Overmann J."/>
            <person name="Amann R."/>
            <person name="Jetten M.S.M."/>
            <person name="Mascher T."/>
            <person name="Medema M.H."/>
            <person name="Devos D.P."/>
            <person name="Kaster A.-K."/>
            <person name="Ovreas L."/>
            <person name="Rohde M."/>
            <person name="Galperin M.Y."/>
            <person name="Jogler C."/>
        </authorList>
    </citation>
    <scope>NUCLEOTIDE SEQUENCE [LARGE SCALE GENOMIC DNA]</scope>
    <source>
        <strain evidence="6 7">Pla85_3_4</strain>
    </source>
</reference>
<evidence type="ECO:0000313" key="7">
    <source>
        <dbReference type="Proteomes" id="UP000317648"/>
    </source>
</evidence>
<keyword evidence="3 4" id="KW-0975">Bacterial flagellum</keyword>
<dbReference type="GO" id="GO:0005198">
    <property type="term" value="F:structural molecule activity"/>
    <property type="evidence" value="ECO:0007669"/>
    <property type="project" value="UniProtKB-UniRule"/>
</dbReference>
<evidence type="ECO:0000256" key="1">
    <source>
        <dbReference type="ARBA" id="ARBA00004117"/>
    </source>
</evidence>
<comment type="similarity">
    <text evidence="2 4">Belongs to the FliE family.</text>
</comment>
<proteinExistence type="inferred from homology"/>
<dbReference type="PANTHER" id="PTHR34653:SF1">
    <property type="entry name" value="FLAGELLAR HOOK-BASAL BODY COMPLEX PROTEIN FLIE"/>
    <property type="match status" value="1"/>
</dbReference>
<dbReference type="PANTHER" id="PTHR34653">
    <property type="match status" value="1"/>
</dbReference>
<sequence length="106" mass="11345">MNPLSNATLAPLNLSSLTQGAAGMSGAKGASGSGDQFKAFLIESLQEMNGMQQAADQAIEKLATGDDVNPAEVLTAVQKADMSFRMMQQIRNKLVQAYQELQEIRI</sequence>
<keyword evidence="6" id="KW-0966">Cell projection</keyword>
<keyword evidence="6" id="KW-0282">Flagellum</keyword>
<evidence type="ECO:0000256" key="4">
    <source>
        <dbReference type="HAMAP-Rule" id="MF_00724"/>
    </source>
</evidence>
<dbReference type="Pfam" id="PF02049">
    <property type="entry name" value="FliE"/>
    <property type="match status" value="1"/>
</dbReference>
<dbReference type="AlphaFoldDB" id="A0A518DQ52"/>
<dbReference type="InterPro" id="IPR001624">
    <property type="entry name" value="FliE"/>
</dbReference>
<evidence type="ECO:0000313" key="6">
    <source>
        <dbReference type="EMBL" id="QDU93975.1"/>
    </source>
</evidence>
<dbReference type="Proteomes" id="UP000317648">
    <property type="component" value="Chromosome"/>
</dbReference>
<dbReference type="OrthoDB" id="285952at2"/>
<keyword evidence="7" id="KW-1185">Reference proteome</keyword>
<accession>A0A518DQ52</accession>
<dbReference type="PRINTS" id="PR01006">
    <property type="entry name" value="FLGHOOKFLIE"/>
</dbReference>
<dbReference type="GO" id="GO:0009425">
    <property type="term" value="C:bacterial-type flagellum basal body"/>
    <property type="evidence" value="ECO:0007669"/>
    <property type="project" value="UniProtKB-SubCell"/>
</dbReference>
<gene>
    <name evidence="4" type="primary">fliE</name>
    <name evidence="6" type="ORF">Pla8534_17610</name>
</gene>
<evidence type="ECO:0000256" key="3">
    <source>
        <dbReference type="ARBA" id="ARBA00023143"/>
    </source>
</evidence>
<protein>
    <recommendedName>
        <fullName evidence="4 5">Flagellar hook-basal body complex protein FliE</fullName>
    </recommendedName>
</protein>
<evidence type="ECO:0000256" key="5">
    <source>
        <dbReference type="NCBIfam" id="TIGR00205"/>
    </source>
</evidence>
<organism evidence="6 7">
    <name type="scientific">Lignipirellula cremea</name>
    <dbReference type="NCBI Taxonomy" id="2528010"/>
    <lineage>
        <taxon>Bacteria</taxon>
        <taxon>Pseudomonadati</taxon>
        <taxon>Planctomycetota</taxon>
        <taxon>Planctomycetia</taxon>
        <taxon>Pirellulales</taxon>
        <taxon>Pirellulaceae</taxon>
        <taxon>Lignipirellula</taxon>
    </lineage>
</organism>
<dbReference type="NCBIfam" id="TIGR00205">
    <property type="entry name" value="fliE"/>
    <property type="match status" value="1"/>
</dbReference>